<dbReference type="PRINTS" id="PR01035">
    <property type="entry name" value="TCRTETA"/>
</dbReference>
<gene>
    <name evidence="8" type="ORF">S01H4_00036</name>
</gene>
<feature type="transmembrane region" description="Helical" evidence="6">
    <location>
        <begin position="219"/>
        <end position="238"/>
    </location>
</feature>
<feature type="transmembrane region" description="Helical" evidence="6">
    <location>
        <begin position="350"/>
        <end position="370"/>
    </location>
</feature>
<feature type="transmembrane region" description="Helical" evidence="6">
    <location>
        <begin position="175"/>
        <end position="192"/>
    </location>
</feature>
<dbReference type="GO" id="GO:0005886">
    <property type="term" value="C:plasma membrane"/>
    <property type="evidence" value="ECO:0007669"/>
    <property type="project" value="UniProtKB-SubCell"/>
</dbReference>
<organism evidence="8">
    <name type="scientific">marine sediment metagenome</name>
    <dbReference type="NCBI Taxonomy" id="412755"/>
    <lineage>
        <taxon>unclassified sequences</taxon>
        <taxon>metagenomes</taxon>
        <taxon>ecological metagenomes</taxon>
    </lineage>
</organism>
<dbReference type="InterPro" id="IPR011701">
    <property type="entry name" value="MFS"/>
</dbReference>
<comment type="subcellular location">
    <subcellularLocation>
        <location evidence="1">Cell membrane</location>
        <topology evidence="1">Multi-pass membrane protein</topology>
    </subcellularLocation>
</comment>
<dbReference type="InterPro" id="IPR001958">
    <property type="entry name" value="Tet-R_TetA/multi-R_MdtG-like"/>
</dbReference>
<keyword evidence="2" id="KW-1003">Cell membrane</keyword>
<dbReference type="GO" id="GO:0022857">
    <property type="term" value="F:transmembrane transporter activity"/>
    <property type="evidence" value="ECO:0007669"/>
    <property type="project" value="InterPro"/>
</dbReference>
<comment type="caution">
    <text evidence="8">The sequence shown here is derived from an EMBL/GenBank/DDBJ whole genome shotgun (WGS) entry which is preliminary data.</text>
</comment>
<feature type="transmembrane region" description="Helical" evidence="6">
    <location>
        <begin position="55"/>
        <end position="74"/>
    </location>
</feature>
<feature type="transmembrane region" description="Helical" evidence="6">
    <location>
        <begin position="376"/>
        <end position="393"/>
    </location>
</feature>
<sequence length="394" mass="43046">MKFGTEEKRKNKRKIYLDTNLQIIFGITLTYIMGVASITPAFPKIIKELNISAKDIGLLITIFSFPGILLTPFLGVVADRWSRKKIIFPSLMLFGIAGGLCFFVRDFKLLLILRLIQGIGAAPLGSLTVTIIGDLYSKKELTAAMGYNSSIRSIGSAGYPAIGGALAMMGWHYPFILPVIAIPIGFFVLFNLKTPEPANELHISEHLNIVWKKLRNRQVVGLLVIGIVIFVMLFGSYMTYFPLLLGNSFAASPLIIGLFMAGVSLIAAFTSSQLGKITSFFSERTILKISFVLYALALSIIPFILRLELFFIPILIFGIAHGMSIPVIQALLAGASPLKYRATFMSISGMTFRVGQTLGPFLMGLVIGVWGIGGAFYAGAGLSIAMFIIMFMLK</sequence>
<feature type="transmembrane region" description="Helical" evidence="6">
    <location>
        <begin position="311"/>
        <end position="338"/>
    </location>
</feature>
<dbReference type="Gene3D" id="1.20.1250.20">
    <property type="entry name" value="MFS general substrate transporter like domains"/>
    <property type="match status" value="1"/>
</dbReference>
<dbReference type="EMBL" id="BART01000004">
    <property type="protein sequence ID" value="GAG60688.1"/>
    <property type="molecule type" value="Genomic_DNA"/>
</dbReference>
<feature type="transmembrane region" description="Helical" evidence="6">
    <location>
        <begin position="86"/>
        <end position="105"/>
    </location>
</feature>
<accession>X0ZK01</accession>
<dbReference type="CDD" id="cd17474">
    <property type="entry name" value="MFS_YfmO_like"/>
    <property type="match status" value="1"/>
</dbReference>
<feature type="transmembrane region" description="Helical" evidence="6">
    <location>
        <begin position="21"/>
        <end position="43"/>
    </location>
</feature>
<proteinExistence type="predicted"/>
<evidence type="ECO:0000259" key="7">
    <source>
        <dbReference type="PROSITE" id="PS50850"/>
    </source>
</evidence>
<dbReference type="InterPro" id="IPR020846">
    <property type="entry name" value="MFS_dom"/>
</dbReference>
<evidence type="ECO:0000256" key="6">
    <source>
        <dbReference type="SAM" id="Phobius"/>
    </source>
</evidence>
<reference evidence="8" key="1">
    <citation type="journal article" date="2014" name="Front. Microbiol.">
        <title>High frequency of phylogenetically diverse reductive dehalogenase-homologous genes in deep subseafloor sedimentary metagenomes.</title>
        <authorList>
            <person name="Kawai M."/>
            <person name="Futagami T."/>
            <person name="Toyoda A."/>
            <person name="Takaki Y."/>
            <person name="Nishi S."/>
            <person name="Hori S."/>
            <person name="Arai W."/>
            <person name="Tsubouchi T."/>
            <person name="Morono Y."/>
            <person name="Uchiyama I."/>
            <person name="Ito T."/>
            <person name="Fujiyama A."/>
            <person name="Inagaki F."/>
            <person name="Takami H."/>
        </authorList>
    </citation>
    <scope>NUCLEOTIDE SEQUENCE</scope>
    <source>
        <strain evidence="8">Expedition CK06-06</strain>
    </source>
</reference>
<dbReference type="InterPro" id="IPR036259">
    <property type="entry name" value="MFS_trans_sf"/>
</dbReference>
<dbReference type="Pfam" id="PF07690">
    <property type="entry name" value="MFS_1"/>
    <property type="match status" value="1"/>
</dbReference>
<protein>
    <recommendedName>
        <fullName evidence="7">Major facilitator superfamily (MFS) profile domain-containing protein</fullName>
    </recommendedName>
</protein>
<name>X0ZK01_9ZZZZ</name>
<feature type="transmembrane region" description="Helical" evidence="6">
    <location>
        <begin position="149"/>
        <end position="169"/>
    </location>
</feature>
<evidence type="ECO:0000256" key="2">
    <source>
        <dbReference type="ARBA" id="ARBA00022475"/>
    </source>
</evidence>
<evidence type="ECO:0000313" key="8">
    <source>
        <dbReference type="EMBL" id="GAG60688.1"/>
    </source>
</evidence>
<dbReference type="PROSITE" id="PS50850">
    <property type="entry name" value="MFS"/>
    <property type="match status" value="1"/>
</dbReference>
<dbReference type="PANTHER" id="PTHR43124">
    <property type="entry name" value="PURINE EFFLUX PUMP PBUE"/>
    <property type="match status" value="1"/>
</dbReference>
<feature type="transmembrane region" description="Helical" evidence="6">
    <location>
        <begin position="111"/>
        <end position="137"/>
    </location>
</feature>
<keyword evidence="3 6" id="KW-0812">Transmembrane</keyword>
<dbReference type="AlphaFoldDB" id="X0ZK01"/>
<dbReference type="InterPro" id="IPR050189">
    <property type="entry name" value="MFS_Efflux_Transporters"/>
</dbReference>
<evidence type="ECO:0000256" key="1">
    <source>
        <dbReference type="ARBA" id="ARBA00004651"/>
    </source>
</evidence>
<feature type="domain" description="Major facilitator superfamily (MFS) profile" evidence="7">
    <location>
        <begin position="14"/>
        <end position="394"/>
    </location>
</feature>
<dbReference type="PANTHER" id="PTHR43124:SF3">
    <property type="entry name" value="CHLORAMPHENICOL EFFLUX PUMP RV0191"/>
    <property type="match status" value="1"/>
</dbReference>
<keyword evidence="5 6" id="KW-0472">Membrane</keyword>
<evidence type="ECO:0000256" key="3">
    <source>
        <dbReference type="ARBA" id="ARBA00022692"/>
    </source>
</evidence>
<evidence type="ECO:0000256" key="5">
    <source>
        <dbReference type="ARBA" id="ARBA00023136"/>
    </source>
</evidence>
<feature type="transmembrane region" description="Helical" evidence="6">
    <location>
        <begin position="250"/>
        <end position="274"/>
    </location>
</feature>
<keyword evidence="4 6" id="KW-1133">Transmembrane helix</keyword>
<feature type="transmembrane region" description="Helical" evidence="6">
    <location>
        <begin position="286"/>
        <end position="305"/>
    </location>
</feature>
<evidence type="ECO:0000256" key="4">
    <source>
        <dbReference type="ARBA" id="ARBA00022989"/>
    </source>
</evidence>
<dbReference type="SUPFAM" id="SSF103473">
    <property type="entry name" value="MFS general substrate transporter"/>
    <property type="match status" value="1"/>
</dbReference>